<protein>
    <submittedName>
        <fullName evidence="3">Uncharacterized protein</fullName>
    </submittedName>
</protein>
<dbReference type="OrthoDB" id="1185174at2"/>
<feature type="transmembrane region" description="Helical" evidence="1">
    <location>
        <begin position="142"/>
        <end position="162"/>
    </location>
</feature>
<dbReference type="KEGG" id="hhy:Halhy_0699"/>
<dbReference type="STRING" id="760192.Halhy_0699"/>
<dbReference type="EMBL" id="CP002691">
    <property type="protein sequence ID" value="AEE48607.1"/>
    <property type="molecule type" value="Genomic_DNA"/>
</dbReference>
<proteinExistence type="predicted"/>
<evidence type="ECO:0000313" key="3">
    <source>
        <dbReference type="EMBL" id="AEE48607.1"/>
    </source>
</evidence>
<dbReference type="AlphaFoldDB" id="F4L2P3"/>
<accession>F4L2P3</accession>
<sequence length="385" mass="43909">MHKKYFLFILIFFPVALFAQDHSGQEDVHSLQVFYNLWMMLTGGIFSLVFYLLWQMKSKENAPQDKIEGILWFSRALAVWCISGLSGLLALHFQLPNWINLFTSGLSTINSVFILFIIPSIEIKPGSSQLLKEIVALAKNKLGVILLGFGTIAATLFVFWLFSILPIASTDLRWHWLYGPDILFSIFTILSLLLVFKEAFRDEKRHVSLMVWVVYITLLITLLAEVGLTIPAWAGFPLEKLEVYWILYTLVATSFKSLLVILFAILLYSYELKNAEDLKETALLSDEEIKEKWNLELKEVLVLRYLAAGKTRTAIGDMRELFPNPRTERRKTVDDLLTKIALKLGLRNDIALILLFALHNKIVPYLHPSENNLSGNSSGENPAPE</sequence>
<dbReference type="Proteomes" id="UP000008461">
    <property type="component" value="Chromosome"/>
</dbReference>
<reference key="2">
    <citation type="submission" date="2011-04" db="EMBL/GenBank/DDBJ databases">
        <title>Complete sequence of chromosome of Haliscomenobacter hydrossis DSM 1100.</title>
        <authorList>
            <consortium name="US DOE Joint Genome Institute (JGI-PGF)"/>
            <person name="Lucas S."/>
            <person name="Han J."/>
            <person name="Lapidus A."/>
            <person name="Bruce D."/>
            <person name="Goodwin L."/>
            <person name="Pitluck S."/>
            <person name="Peters L."/>
            <person name="Kyrpides N."/>
            <person name="Mavromatis K."/>
            <person name="Ivanova N."/>
            <person name="Ovchinnikova G."/>
            <person name="Pagani I."/>
            <person name="Daligault H."/>
            <person name="Detter J.C."/>
            <person name="Han C."/>
            <person name="Land M."/>
            <person name="Hauser L."/>
            <person name="Markowitz V."/>
            <person name="Cheng J.-F."/>
            <person name="Hugenholtz P."/>
            <person name="Woyke T."/>
            <person name="Wu D."/>
            <person name="Verbarg S."/>
            <person name="Frueling A."/>
            <person name="Brambilla E."/>
            <person name="Klenk H.-P."/>
            <person name="Eisen J.A."/>
        </authorList>
    </citation>
    <scope>NUCLEOTIDE SEQUENCE</scope>
    <source>
        <strain>DSM 1100</strain>
    </source>
</reference>
<reference evidence="3 4" key="1">
    <citation type="journal article" date="2011" name="Stand. Genomic Sci.">
        <title>Complete genome sequence of Haliscomenobacter hydrossis type strain (O).</title>
        <authorList>
            <consortium name="US DOE Joint Genome Institute (JGI-PGF)"/>
            <person name="Daligault H."/>
            <person name="Lapidus A."/>
            <person name="Zeytun A."/>
            <person name="Nolan M."/>
            <person name="Lucas S."/>
            <person name="Del Rio T.G."/>
            <person name="Tice H."/>
            <person name="Cheng J.F."/>
            <person name="Tapia R."/>
            <person name="Han C."/>
            <person name="Goodwin L."/>
            <person name="Pitluck S."/>
            <person name="Liolios K."/>
            <person name="Pagani I."/>
            <person name="Ivanova N."/>
            <person name="Huntemann M."/>
            <person name="Mavromatis K."/>
            <person name="Mikhailova N."/>
            <person name="Pati A."/>
            <person name="Chen A."/>
            <person name="Palaniappan K."/>
            <person name="Land M."/>
            <person name="Hauser L."/>
            <person name="Brambilla E.M."/>
            <person name="Rohde M."/>
            <person name="Verbarg S."/>
            <person name="Goker M."/>
            <person name="Bristow J."/>
            <person name="Eisen J.A."/>
            <person name="Markowitz V."/>
            <person name="Hugenholtz P."/>
            <person name="Kyrpides N.C."/>
            <person name="Klenk H.P."/>
            <person name="Woyke T."/>
        </authorList>
    </citation>
    <scope>NUCLEOTIDE SEQUENCE [LARGE SCALE GENOMIC DNA]</scope>
    <source>
        <strain evidence="4">ATCC 27775 / DSM 1100 / LMG 10767 / O</strain>
    </source>
</reference>
<dbReference type="RefSeq" id="WP_013763171.1">
    <property type="nucleotide sequence ID" value="NC_015510.1"/>
</dbReference>
<evidence type="ECO:0000256" key="1">
    <source>
        <dbReference type="SAM" id="Phobius"/>
    </source>
</evidence>
<keyword evidence="4" id="KW-1185">Reference proteome</keyword>
<feature type="signal peptide" evidence="2">
    <location>
        <begin position="1"/>
        <end position="19"/>
    </location>
</feature>
<dbReference type="HOGENOM" id="CLU_717221_0_0_10"/>
<keyword evidence="1" id="KW-1133">Transmembrane helix</keyword>
<feature type="transmembrane region" description="Helical" evidence="1">
    <location>
        <begin position="245"/>
        <end position="270"/>
    </location>
</feature>
<keyword evidence="1" id="KW-0472">Membrane</keyword>
<feature type="transmembrane region" description="Helical" evidence="1">
    <location>
        <begin position="75"/>
        <end position="95"/>
    </location>
</feature>
<feature type="transmembrane region" description="Helical" evidence="1">
    <location>
        <begin position="101"/>
        <end position="121"/>
    </location>
</feature>
<feature type="transmembrane region" description="Helical" evidence="1">
    <location>
        <begin position="33"/>
        <end position="54"/>
    </location>
</feature>
<evidence type="ECO:0000313" key="4">
    <source>
        <dbReference type="Proteomes" id="UP000008461"/>
    </source>
</evidence>
<name>F4L2P3_HALH1</name>
<feature type="transmembrane region" description="Helical" evidence="1">
    <location>
        <begin position="212"/>
        <end position="233"/>
    </location>
</feature>
<organism evidence="3 4">
    <name type="scientific">Haliscomenobacter hydrossis (strain ATCC 27775 / DSM 1100 / LMG 10767 / O)</name>
    <dbReference type="NCBI Taxonomy" id="760192"/>
    <lineage>
        <taxon>Bacteria</taxon>
        <taxon>Pseudomonadati</taxon>
        <taxon>Bacteroidota</taxon>
        <taxon>Saprospiria</taxon>
        <taxon>Saprospirales</taxon>
        <taxon>Haliscomenobacteraceae</taxon>
        <taxon>Haliscomenobacter</taxon>
    </lineage>
</organism>
<dbReference type="eggNOG" id="COG2771">
    <property type="taxonomic scope" value="Bacteria"/>
</dbReference>
<keyword evidence="2" id="KW-0732">Signal</keyword>
<feature type="transmembrane region" description="Helical" evidence="1">
    <location>
        <begin position="182"/>
        <end position="200"/>
    </location>
</feature>
<evidence type="ECO:0000256" key="2">
    <source>
        <dbReference type="SAM" id="SignalP"/>
    </source>
</evidence>
<keyword evidence="1" id="KW-0812">Transmembrane</keyword>
<feature type="chain" id="PRO_5003316364" evidence="2">
    <location>
        <begin position="20"/>
        <end position="385"/>
    </location>
</feature>
<gene>
    <name evidence="3" type="ordered locus">Halhy_0699</name>
</gene>